<dbReference type="RefSeq" id="WP_208995336.1">
    <property type="nucleotide sequence ID" value="NZ_SMLY01000077.1"/>
</dbReference>
<feature type="transmembrane region" description="Helical" evidence="1">
    <location>
        <begin position="124"/>
        <end position="157"/>
    </location>
</feature>
<dbReference type="AlphaFoldDB" id="A0A562SI16"/>
<keyword evidence="1" id="KW-0472">Membrane</keyword>
<evidence type="ECO:0008006" key="4">
    <source>
        <dbReference type="Google" id="ProtNLM"/>
    </source>
</evidence>
<comment type="caution">
    <text evidence="2">The sequence shown here is derived from an EMBL/GenBank/DDBJ whole genome shotgun (WGS) entry which is preliminary data.</text>
</comment>
<feature type="transmembrane region" description="Helical" evidence="1">
    <location>
        <begin position="84"/>
        <end position="104"/>
    </location>
</feature>
<keyword evidence="1" id="KW-0812">Transmembrane</keyword>
<evidence type="ECO:0000313" key="3">
    <source>
        <dbReference type="Proteomes" id="UP000320593"/>
    </source>
</evidence>
<proteinExistence type="predicted"/>
<reference evidence="2 3" key="1">
    <citation type="submission" date="2019-07" db="EMBL/GenBank/DDBJ databases">
        <title>Genomic Encyclopedia of Archaeal and Bacterial Type Strains, Phase II (KMG-II): from individual species to whole genera.</title>
        <authorList>
            <person name="Goeker M."/>
        </authorList>
    </citation>
    <scope>NUCLEOTIDE SEQUENCE [LARGE SCALE GENOMIC DNA]</scope>
    <source>
        <strain evidence="2 3">ATCC BAA-252</strain>
    </source>
</reference>
<dbReference type="Proteomes" id="UP000320593">
    <property type="component" value="Unassembled WGS sequence"/>
</dbReference>
<accession>A0A562SI16</accession>
<protein>
    <recommendedName>
        <fullName evidence="4">Yip1-like protein</fullName>
    </recommendedName>
</protein>
<keyword evidence="1" id="KW-1133">Transmembrane helix</keyword>
<organism evidence="2 3">
    <name type="scientific">Roseibium hamelinense</name>
    <dbReference type="NCBI Taxonomy" id="150831"/>
    <lineage>
        <taxon>Bacteria</taxon>
        <taxon>Pseudomonadati</taxon>
        <taxon>Pseudomonadota</taxon>
        <taxon>Alphaproteobacteria</taxon>
        <taxon>Hyphomicrobiales</taxon>
        <taxon>Stappiaceae</taxon>
        <taxon>Roseibium</taxon>
    </lineage>
</organism>
<feature type="transmembrane region" description="Helical" evidence="1">
    <location>
        <begin position="164"/>
        <end position="187"/>
    </location>
</feature>
<sequence length="197" mass="21655">MIRQAEVYAAFRGSLQLLRYDPRGMMGFDTSVGGFWRSFLVVFYLLPLFWISSLAEKKHIVEQANILPENFPETIYWSAKLTGLGLDWIALPLLLASLAGPIGVTKGFVPFIVVRNWTSLLTAIPYVVISLLYLAGIISSGAMVFASLATLLVVVWFRYVIARIALGAAAGTAVGIVLMDVLISLFVTEFAYKLWGG</sequence>
<dbReference type="EMBL" id="VLLF01000011">
    <property type="protein sequence ID" value="TWI80808.1"/>
    <property type="molecule type" value="Genomic_DNA"/>
</dbReference>
<evidence type="ECO:0000313" key="2">
    <source>
        <dbReference type="EMBL" id="TWI80808.1"/>
    </source>
</evidence>
<name>A0A562SI16_9HYPH</name>
<gene>
    <name evidence="2" type="ORF">JM93_04022</name>
</gene>
<feature type="transmembrane region" description="Helical" evidence="1">
    <location>
        <begin position="35"/>
        <end position="55"/>
    </location>
</feature>
<keyword evidence="3" id="KW-1185">Reference proteome</keyword>
<evidence type="ECO:0000256" key="1">
    <source>
        <dbReference type="SAM" id="Phobius"/>
    </source>
</evidence>